<dbReference type="SMART" id="SM00034">
    <property type="entry name" value="CLECT"/>
    <property type="match status" value="1"/>
</dbReference>
<dbReference type="Gene3D" id="3.10.100.10">
    <property type="entry name" value="Mannose-Binding Protein A, subunit A"/>
    <property type="match status" value="1"/>
</dbReference>
<feature type="chain" id="PRO_5043831265" evidence="1">
    <location>
        <begin position="20"/>
        <end position="192"/>
    </location>
</feature>
<dbReference type="EMBL" id="BMAT01001410">
    <property type="protein sequence ID" value="GFR85025.1"/>
    <property type="molecule type" value="Genomic_DNA"/>
</dbReference>
<feature type="domain" description="C-type lectin" evidence="2">
    <location>
        <begin position="44"/>
        <end position="160"/>
    </location>
</feature>
<dbReference type="PANTHER" id="PTHR22801">
    <property type="entry name" value="LITHOSTATHINE"/>
    <property type="match status" value="1"/>
</dbReference>
<dbReference type="PROSITE" id="PS50041">
    <property type="entry name" value="C_TYPE_LECTIN_2"/>
    <property type="match status" value="1"/>
</dbReference>
<dbReference type="SUPFAM" id="SSF56436">
    <property type="entry name" value="C-type lectin-like"/>
    <property type="match status" value="1"/>
</dbReference>
<dbReference type="PANTHER" id="PTHR22801:SF63">
    <property type="entry name" value="C-TYPE LECTIN DOMAIN-CONTAINING PROTEIN"/>
    <property type="match status" value="1"/>
</dbReference>
<dbReference type="InterPro" id="IPR001304">
    <property type="entry name" value="C-type_lectin-like"/>
</dbReference>
<dbReference type="InterPro" id="IPR050801">
    <property type="entry name" value="Ca-Dep_Lectins_ImmuneDev"/>
</dbReference>
<name>A0AAV4GKT1_9GAST</name>
<organism evidence="3 4">
    <name type="scientific">Elysia marginata</name>
    <dbReference type="NCBI Taxonomy" id="1093978"/>
    <lineage>
        <taxon>Eukaryota</taxon>
        <taxon>Metazoa</taxon>
        <taxon>Spiralia</taxon>
        <taxon>Lophotrochozoa</taxon>
        <taxon>Mollusca</taxon>
        <taxon>Gastropoda</taxon>
        <taxon>Heterobranchia</taxon>
        <taxon>Euthyneura</taxon>
        <taxon>Panpulmonata</taxon>
        <taxon>Sacoglossa</taxon>
        <taxon>Placobranchoidea</taxon>
        <taxon>Plakobranchidae</taxon>
        <taxon>Elysia</taxon>
    </lineage>
</organism>
<accession>A0AAV4GKT1</accession>
<dbReference type="Pfam" id="PF00059">
    <property type="entry name" value="Lectin_C"/>
    <property type="match status" value="1"/>
</dbReference>
<dbReference type="InterPro" id="IPR016187">
    <property type="entry name" value="CTDL_fold"/>
</dbReference>
<feature type="signal peptide" evidence="1">
    <location>
        <begin position="1"/>
        <end position="19"/>
    </location>
</feature>
<keyword evidence="1" id="KW-0732">Signal</keyword>
<evidence type="ECO:0000313" key="3">
    <source>
        <dbReference type="EMBL" id="GFR85025.1"/>
    </source>
</evidence>
<protein>
    <submittedName>
        <fullName evidence="3">Collectin-11</fullName>
    </submittedName>
</protein>
<dbReference type="InterPro" id="IPR016186">
    <property type="entry name" value="C-type_lectin-like/link_sf"/>
</dbReference>
<evidence type="ECO:0000313" key="4">
    <source>
        <dbReference type="Proteomes" id="UP000762676"/>
    </source>
</evidence>
<sequence length="192" mass="21323">MSPLVVSSAYLLLAAVSAAAEVSVDDACPSSLVTSVNRFYLQVYDGTCFHFVVNYRRTFEDATEQCLKDGGLLAMPKTPAVNDFLAKQSFEHYGAINEMWIGLNDQSSEGQYVWSDDNPLEWSHFARGNGPTSYWILQQFEDCVALDPLDGLWHDFMCKEDMISASFGSEPKKSYICQYSVAPEPSLVDGGK</sequence>
<dbReference type="CDD" id="cd00037">
    <property type="entry name" value="CLECT"/>
    <property type="match status" value="1"/>
</dbReference>
<gene>
    <name evidence="3" type="ORF">ElyMa_000686000</name>
</gene>
<reference evidence="3 4" key="1">
    <citation type="journal article" date="2021" name="Elife">
        <title>Chloroplast acquisition without the gene transfer in kleptoplastic sea slugs, Plakobranchus ocellatus.</title>
        <authorList>
            <person name="Maeda T."/>
            <person name="Takahashi S."/>
            <person name="Yoshida T."/>
            <person name="Shimamura S."/>
            <person name="Takaki Y."/>
            <person name="Nagai Y."/>
            <person name="Toyoda A."/>
            <person name="Suzuki Y."/>
            <person name="Arimoto A."/>
            <person name="Ishii H."/>
            <person name="Satoh N."/>
            <person name="Nishiyama T."/>
            <person name="Hasebe M."/>
            <person name="Maruyama T."/>
            <person name="Minagawa J."/>
            <person name="Obokata J."/>
            <person name="Shigenobu S."/>
        </authorList>
    </citation>
    <scope>NUCLEOTIDE SEQUENCE [LARGE SCALE GENOMIC DNA]</scope>
</reference>
<keyword evidence="4" id="KW-1185">Reference proteome</keyword>
<dbReference type="AlphaFoldDB" id="A0AAV4GKT1"/>
<evidence type="ECO:0000256" key="1">
    <source>
        <dbReference type="SAM" id="SignalP"/>
    </source>
</evidence>
<comment type="caution">
    <text evidence="3">The sequence shown here is derived from an EMBL/GenBank/DDBJ whole genome shotgun (WGS) entry which is preliminary data.</text>
</comment>
<evidence type="ECO:0000259" key="2">
    <source>
        <dbReference type="PROSITE" id="PS50041"/>
    </source>
</evidence>
<dbReference type="Proteomes" id="UP000762676">
    <property type="component" value="Unassembled WGS sequence"/>
</dbReference>
<proteinExistence type="predicted"/>